<sequence>MISGQRMSDKMQHGNQLHSTVHYMESHDYEDPWECQWNIQSHDVEKEFCGLEKEEKANTTLREQHRRTIDGKRGNANEVREGEIVLLTDALQKRNHWKLARISKLVPSVDGTVREAEVQCNKKTLRRPINQLIPLEIQGNERESQESAISEAQQLQSPPSNSRCNLRPRKTKPRYTEEQRQHDGNIYGFTTKTPTTWPTTLYLKMALTLVVTSFVKGKHLPIKKPTTTQNYPHPNYAIECKEQGLYLHALQAEEYELCVNNYCVKEKSPPLHKLLRLPPEDVLHDFEHSSYGVAVSGQEEVKFRLEISKGSTLRTYVLGLHPNIPNQIQSMDVTLSILATPPLPALKQVFVASTNQTAIWDKKTYPLLSCPTREHASTLQCHLRNDCDCVAAESQVSKMASNSTDDMFTKKRKTEERKLIEEIRYKRSCIKLPSTFPAEEEIQKKIRTFLKVNVMLTRSNNLSDMFTKPGAKDLNTSRG</sequence>
<evidence type="ECO:0008006" key="6">
    <source>
        <dbReference type="Google" id="ProtNLM"/>
    </source>
</evidence>
<feature type="domain" description="Phlebovirus glycoprotein G2 fusion" evidence="2">
    <location>
        <begin position="300"/>
        <end position="403"/>
    </location>
</feature>
<evidence type="ECO:0000313" key="5">
    <source>
        <dbReference type="Proteomes" id="UP001303046"/>
    </source>
</evidence>
<keyword evidence="5" id="KW-1185">Reference proteome</keyword>
<dbReference type="InterPro" id="IPR040676">
    <property type="entry name" value="DUF5641"/>
</dbReference>
<feature type="region of interest" description="Disordered" evidence="1">
    <location>
        <begin position="140"/>
        <end position="187"/>
    </location>
</feature>
<name>A0ABR1EHE8_NECAM</name>
<evidence type="ECO:0000256" key="1">
    <source>
        <dbReference type="SAM" id="MobiDB-lite"/>
    </source>
</evidence>
<dbReference type="Pfam" id="PF07245">
    <property type="entry name" value="Phlebovirus_G2"/>
    <property type="match status" value="1"/>
</dbReference>
<feature type="compositionally biased region" description="Polar residues" evidence="1">
    <location>
        <begin position="146"/>
        <end position="164"/>
    </location>
</feature>
<dbReference type="Pfam" id="PF18701">
    <property type="entry name" value="DUF5641"/>
    <property type="match status" value="1"/>
</dbReference>
<protein>
    <recommendedName>
        <fullName evidence="6">DUF5641 domain-containing protein</fullName>
    </recommendedName>
</protein>
<dbReference type="EMBL" id="JAVFWL010000006">
    <property type="protein sequence ID" value="KAK6762040.1"/>
    <property type="molecule type" value="Genomic_DNA"/>
</dbReference>
<feature type="domain" description="DUF5641" evidence="3">
    <location>
        <begin position="75"/>
        <end position="135"/>
    </location>
</feature>
<comment type="caution">
    <text evidence="4">The sequence shown here is derived from an EMBL/GenBank/DDBJ whole genome shotgun (WGS) entry which is preliminary data.</text>
</comment>
<evidence type="ECO:0000259" key="3">
    <source>
        <dbReference type="Pfam" id="PF18701"/>
    </source>
</evidence>
<accession>A0ABR1EHE8</accession>
<organism evidence="4 5">
    <name type="scientific">Necator americanus</name>
    <name type="common">Human hookworm</name>
    <dbReference type="NCBI Taxonomy" id="51031"/>
    <lineage>
        <taxon>Eukaryota</taxon>
        <taxon>Metazoa</taxon>
        <taxon>Ecdysozoa</taxon>
        <taxon>Nematoda</taxon>
        <taxon>Chromadorea</taxon>
        <taxon>Rhabditida</taxon>
        <taxon>Rhabditina</taxon>
        <taxon>Rhabditomorpha</taxon>
        <taxon>Strongyloidea</taxon>
        <taxon>Ancylostomatidae</taxon>
        <taxon>Bunostominae</taxon>
        <taxon>Necator</taxon>
    </lineage>
</organism>
<reference evidence="4 5" key="1">
    <citation type="submission" date="2023-08" db="EMBL/GenBank/DDBJ databases">
        <title>A Necator americanus chromosomal reference genome.</title>
        <authorList>
            <person name="Ilik V."/>
            <person name="Petrzelkova K.J."/>
            <person name="Pardy F."/>
            <person name="Fuh T."/>
            <person name="Niatou-Singa F.S."/>
            <person name="Gouil Q."/>
            <person name="Baker L."/>
            <person name="Ritchie M.E."/>
            <person name="Jex A.R."/>
            <person name="Gazzola D."/>
            <person name="Li H."/>
            <person name="Toshio Fujiwara R."/>
            <person name="Zhan B."/>
            <person name="Aroian R.V."/>
            <person name="Pafco B."/>
            <person name="Schwarz E.M."/>
        </authorList>
    </citation>
    <scope>NUCLEOTIDE SEQUENCE [LARGE SCALE GENOMIC DNA]</scope>
    <source>
        <strain evidence="4 5">Aroian</strain>
        <tissue evidence="4">Whole animal</tissue>
    </source>
</reference>
<gene>
    <name evidence="4" type="primary">Necator_chrX.g23106</name>
    <name evidence="4" type="ORF">RB195_022943</name>
</gene>
<feature type="compositionally biased region" description="Basic and acidic residues" evidence="1">
    <location>
        <begin position="174"/>
        <end position="183"/>
    </location>
</feature>
<evidence type="ECO:0000259" key="2">
    <source>
        <dbReference type="Pfam" id="PF07245"/>
    </source>
</evidence>
<dbReference type="InterPro" id="IPR009878">
    <property type="entry name" value="Phlebovirus_G2_fusion"/>
</dbReference>
<evidence type="ECO:0000313" key="4">
    <source>
        <dbReference type="EMBL" id="KAK6762040.1"/>
    </source>
</evidence>
<dbReference type="Proteomes" id="UP001303046">
    <property type="component" value="Unassembled WGS sequence"/>
</dbReference>
<proteinExistence type="predicted"/>